<dbReference type="Proteomes" id="UP001217089">
    <property type="component" value="Unassembled WGS sequence"/>
</dbReference>
<gene>
    <name evidence="2" type="ORF">KUTeg_016791</name>
</gene>
<sequence length="356" mass="41687">MDDPPIYTEHRTYEDPEKLHKPKWLGQDRLYRWNMLRIQLNDKMCKTVLSKLKTTEDIISCLKIDSKISQEFVNNPGIENAGSALQKKYGHLLLTNDFYFLFGMPRVAKIFGNAYKNVEFEGGFTTKEEYENSIHEKESRNIDFSEFGMSFKNVEPNRIPADCDERGLAASRRERDEIAASRRERDEIAASRRGRDDIAASRRYRDDIAASRGERDDIAASRRDRDDISTSRRERDDIAASSRERNKLAASRNDRNWLAASRKQDELGISYRNSTYDYPDVNYRMSRRDKSDDNRRENFGEFGASNRRPESSEYQLVIRREHDESNELGLRKSRRRFDSGVESALWHLDKTLDEHA</sequence>
<name>A0ABQ9ELY8_TEGGR</name>
<proteinExistence type="predicted"/>
<protein>
    <submittedName>
        <fullName evidence="2">Uncharacterized protein</fullName>
    </submittedName>
</protein>
<organism evidence="2 3">
    <name type="scientific">Tegillarca granosa</name>
    <name type="common">Malaysian cockle</name>
    <name type="synonym">Anadara granosa</name>
    <dbReference type="NCBI Taxonomy" id="220873"/>
    <lineage>
        <taxon>Eukaryota</taxon>
        <taxon>Metazoa</taxon>
        <taxon>Spiralia</taxon>
        <taxon>Lophotrochozoa</taxon>
        <taxon>Mollusca</taxon>
        <taxon>Bivalvia</taxon>
        <taxon>Autobranchia</taxon>
        <taxon>Pteriomorphia</taxon>
        <taxon>Arcoida</taxon>
        <taxon>Arcoidea</taxon>
        <taxon>Arcidae</taxon>
        <taxon>Tegillarca</taxon>
    </lineage>
</organism>
<feature type="region of interest" description="Disordered" evidence="1">
    <location>
        <begin position="284"/>
        <end position="316"/>
    </location>
</feature>
<comment type="caution">
    <text evidence="2">The sequence shown here is derived from an EMBL/GenBank/DDBJ whole genome shotgun (WGS) entry which is preliminary data.</text>
</comment>
<feature type="region of interest" description="Disordered" evidence="1">
    <location>
        <begin position="162"/>
        <end position="196"/>
    </location>
</feature>
<evidence type="ECO:0000313" key="3">
    <source>
        <dbReference type="Proteomes" id="UP001217089"/>
    </source>
</evidence>
<feature type="region of interest" description="Disordered" evidence="1">
    <location>
        <begin position="212"/>
        <end position="251"/>
    </location>
</feature>
<accession>A0ABQ9ELY8</accession>
<feature type="compositionally biased region" description="Basic and acidic residues" evidence="1">
    <location>
        <begin position="286"/>
        <end position="299"/>
    </location>
</feature>
<dbReference type="EMBL" id="JARBDR010000813">
    <property type="protein sequence ID" value="KAJ8306246.1"/>
    <property type="molecule type" value="Genomic_DNA"/>
</dbReference>
<evidence type="ECO:0000256" key="1">
    <source>
        <dbReference type="SAM" id="MobiDB-lite"/>
    </source>
</evidence>
<keyword evidence="3" id="KW-1185">Reference proteome</keyword>
<evidence type="ECO:0000313" key="2">
    <source>
        <dbReference type="EMBL" id="KAJ8306246.1"/>
    </source>
</evidence>
<reference evidence="2 3" key="1">
    <citation type="submission" date="2022-12" db="EMBL/GenBank/DDBJ databases">
        <title>Chromosome-level genome of Tegillarca granosa.</title>
        <authorList>
            <person name="Kim J."/>
        </authorList>
    </citation>
    <scope>NUCLEOTIDE SEQUENCE [LARGE SCALE GENOMIC DNA]</scope>
    <source>
        <strain evidence="2">Teg-2019</strain>
        <tissue evidence="2">Adductor muscle</tissue>
    </source>
</reference>